<feature type="region of interest" description="Disordered" evidence="1">
    <location>
        <begin position="659"/>
        <end position="715"/>
    </location>
</feature>
<feature type="region of interest" description="Disordered" evidence="1">
    <location>
        <begin position="407"/>
        <end position="427"/>
    </location>
</feature>
<sequence>MRGSVQGKNKRHQTVETKLIIITATGSTLFRAADNNTSGAHGRDVSGRKEGALASKVDLIPLPFHGSNGHAPPRRATFVPAVAARLRPTIASNSRKNGFYLGTTGESKIPVFVSKPLATKFSTPLTNLSNRVRAHLSEPPKLPGPGILGLFGATSPISRTCKKTTRKTATSSPSTSSSPRPSKLFKPKLDLSSAPSDGANPSETGSPQLESGPRDQCHDNVSTISTPTPGSTTSGNVPVWEWTLGSAHSSSAGSLSQLQVRSGLNTLNISKHSSCELDESLGILTPDQMNDFTASIDSSLNRATSLEGFLVEKEPSQSETISDVKYNDNLEDALREDNLNESLNLLDGLKDYTSTAFDDNFSCSSNKLELERSPSVEDLPIDFPKPAGPPAVSIITSVTSIASLDGYQGDGELSRPASRGADHSPSAHQPIVKLKIVDPMTDSDFFTESDADVHEELQGIARGDRRAQVIDGTLYGGVPTSPAKTKSRNSHTEEMDSSGIYSDVDKMAANGNDQLSTLSDLIFQKVSAMQVMAASSQLQSVPETGLDTTLEPEPEVEPKEVQELNEKNKGLNSKPVKNVNEKKHKMPKRNVTSKIKAMLEEKPGNEENRQPATSVSGRTPAKKPVGKWDAVMSKIAQNKQEQEDKLKPCRLKEVKSKVFAGINLAPPKENQSAAGDAKNARMANSNSQRKGQPLRNLTITQSNSTRSLTSTKSKR</sequence>
<dbReference type="Proteomes" id="UP001152759">
    <property type="component" value="Chromosome 7"/>
</dbReference>
<feature type="region of interest" description="Disordered" evidence="1">
    <location>
        <begin position="158"/>
        <end position="237"/>
    </location>
</feature>
<evidence type="ECO:0000313" key="2">
    <source>
        <dbReference type="EMBL" id="CAH0393706.1"/>
    </source>
</evidence>
<feature type="compositionally biased region" description="Low complexity" evidence="1">
    <location>
        <begin position="222"/>
        <end position="235"/>
    </location>
</feature>
<protein>
    <submittedName>
        <fullName evidence="2">Uncharacterized protein</fullName>
    </submittedName>
</protein>
<feature type="compositionally biased region" description="Polar residues" evidence="1">
    <location>
        <begin position="193"/>
        <end position="209"/>
    </location>
</feature>
<name>A0A9P0F8H3_BEMTA</name>
<feature type="compositionally biased region" description="Basic and acidic residues" evidence="1">
    <location>
        <begin position="556"/>
        <end position="569"/>
    </location>
</feature>
<feature type="region of interest" description="Disordered" evidence="1">
    <location>
        <begin position="540"/>
        <end position="626"/>
    </location>
</feature>
<proteinExistence type="predicted"/>
<feature type="compositionally biased region" description="Low complexity" evidence="1">
    <location>
        <begin position="702"/>
        <end position="715"/>
    </location>
</feature>
<organism evidence="2 3">
    <name type="scientific">Bemisia tabaci</name>
    <name type="common">Sweetpotato whitefly</name>
    <name type="synonym">Aleurodes tabaci</name>
    <dbReference type="NCBI Taxonomy" id="7038"/>
    <lineage>
        <taxon>Eukaryota</taxon>
        <taxon>Metazoa</taxon>
        <taxon>Ecdysozoa</taxon>
        <taxon>Arthropoda</taxon>
        <taxon>Hexapoda</taxon>
        <taxon>Insecta</taxon>
        <taxon>Pterygota</taxon>
        <taxon>Neoptera</taxon>
        <taxon>Paraneoptera</taxon>
        <taxon>Hemiptera</taxon>
        <taxon>Sternorrhyncha</taxon>
        <taxon>Aleyrodoidea</taxon>
        <taxon>Aleyrodidae</taxon>
        <taxon>Aleyrodinae</taxon>
        <taxon>Bemisia</taxon>
    </lineage>
</organism>
<dbReference type="EMBL" id="OU963868">
    <property type="protein sequence ID" value="CAH0393706.1"/>
    <property type="molecule type" value="Genomic_DNA"/>
</dbReference>
<feature type="compositionally biased region" description="Basic and acidic residues" evidence="1">
    <location>
        <begin position="597"/>
        <end position="609"/>
    </location>
</feature>
<dbReference type="AlphaFoldDB" id="A0A9P0F8H3"/>
<evidence type="ECO:0000256" key="1">
    <source>
        <dbReference type="SAM" id="MobiDB-lite"/>
    </source>
</evidence>
<evidence type="ECO:0000313" key="3">
    <source>
        <dbReference type="Proteomes" id="UP001152759"/>
    </source>
</evidence>
<gene>
    <name evidence="2" type="ORF">BEMITA_LOCUS12076</name>
</gene>
<accession>A0A9P0F8H3</accession>
<feature type="compositionally biased region" description="Low complexity" evidence="1">
    <location>
        <begin position="167"/>
        <end position="182"/>
    </location>
</feature>
<feature type="region of interest" description="Disordered" evidence="1">
    <location>
        <begin position="473"/>
        <end position="496"/>
    </location>
</feature>
<feature type="compositionally biased region" description="Polar residues" evidence="1">
    <location>
        <begin position="682"/>
        <end position="701"/>
    </location>
</feature>
<reference evidence="2" key="1">
    <citation type="submission" date="2021-12" db="EMBL/GenBank/DDBJ databases">
        <authorList>
            <person name="King R."/>
        </authorList>
    </citation>
    <scope>NUCLEOTIDE SEQUENCE</scope>
</reference>
<keyword evidence="3" id="KW-1185">Reference proteome</keyword>